<evidence type="ECO:0000313" key="5">
    <source>
        <dbReference type="Proteomes" id="UP000033769"/>
    </source>
</evidence>
<reference evidence="6" key="3">
    <citation type="submission" date="2018-03" db="EMBL/GenBank/DDBJ databases">
        <authorList>
            <person name="Batty M. E."/>
            <person name="Batty M E."/>
        </authorList>
    </citation>
    <scope>NUCLEOTIDE SEQUENCE [LARGE SCALE GENOMIC DNA]</scope>
    <source>
        <strain evidence="6">Gilliam</strain>
    </source>
</reference>
<reference evidence="4" key="2">
    <citation type="submission" date="2018-03" db="EMBL/GenBank/DDBJ databases">
        <authorList>
            <person name="Keele B.F."/>
        </authorList>
    </citation>
    <scope>NUCLEOTIDE SEQUENCE [LARGE SCALE GENOMIC DNA]</scope>
    <source>
        <strain evidence="4">Gilliam</strain>
    </source>
</reference>
<dbReference type="InterPro" id="IPR034733">
    <property type="entry name" value="AcCoA_carboxyl_beta"/>
</dbReference>
<dbReference type="InterPro" id="IPR051047">
    <property type="entry name" value="AccD/PCCB"/>
</dbReference>
<dbReference type="InterPro" id="IPR029045">
    <property type="entry name" value="ClpP/crotonase-like_dom_sf"/>
</dbReference>
<evidence type="ECO:0000259" key="1">
    <source>
        <dbReference type="PROSITE" id="PS50980"/>
    </source>
</evidence>
<reference evidence="3 5" key="1">
    <citation type="submission" date="2015-02" db="EMBL/GenBank/DDBJ databases">
        <title>Genome Sequencing of Rickettsiales.</title>
        <authorList>
            <person name="Daugherty S.C."/>
            <person name="Su Q."/>
            <person name="Abolude K."/>
            <person name="Beier-Sexton M."/>
            <person name="Carlyon J.A."/>
            <person name="Carter R."/>
            <person name="Day N.P."/>
            <person name="Dumler S.J."/>
            <person name="Dyachenko V."/>
            <person name="Godinez A."/>
            <person name="Kurtti T.J."/>
            <person name="Lichay M."/>
            <person name="Mullins K.E."/>
            <person name="Ott S."/>
            <person name="Pappas-Brown V."/>
            <person name="Paris D.H."/>
            <person name="Patel P."/>
            <person name="Richards A.L."/>
            <person name="Sadzewicz L."/>
            <person name="Sears K."/>
            <person name="Seidman D."/>
            <person name="Sengamalay N."/>
            <person name="Stenos J."/>
            <person name="Tallon L.J."/>
            <person name="Vincent G."/>
            <person name="Fraser C.M."/>
            <person name="Munderloh U."/>
            <person name="Dunning-Hotopp J.C."/>
        </authorList>
    </citation>
    <scope>NUCLEOTIDE SEQUENCE [LARGE SCALE GENOMIC DNA]</scope>
    <source>
        <strain evidence="3 5">Gilliam</strain>
    </source>
</reference>
<dbReference type="Pfam" id="PF01039">
    <property type="entry name" value="Carboxyl_trans"/>
    <property type="match status" value="1"/>
</dbReference>
<protein>
    <submittedName>
        <fullName evidence="3">Carboxyl transferase domain protein</fullName>
    </submittedName>
    <submittedName>
        <fullName evidence="4">Propionyl-CoA carboxylase beta chain</fullName>
        <ecNumber evidence="4">6.4.1.3</ecNumber>
    </submittedName>
</protein>
<evidence type="ECO:0000313" key="6">
    <source>
        <dbReference type="Proteomes" id="UP000244959"/>
    </source>
</evidence>
<keyword evidence="6" id="KW-1185">Reference proteome</keyword>
<dbReference type="PROSITE" id="PS50989">
    <property type="entry name" value="COA_CT_CTER"/>
    <property type="match status" value="1"/>
</dbReference>
<evidence type="ECO:0000313" key="3">
    <source>
        <dbReference type="EMBL" id="KJV52411.1"/>
    </source>
</evidence>
<name>A0A0F3M9U9_ORITS</name>
<dbReference type="GO" id="GO:0004658">
    <property type="term" value="F:propionyl-CoA carboxylase activity"/>
    <property type="evidence" value="ECO:0007669"/>
    <property type="project" value="UniProtKB-EC"/>
</dbReference>
<dbReference type="EC" id="6.4.1.3" evidence="4"/>
<keyword evidence="4" id="KW-0436">Ligase</keyword>
<dbReference type="GO" id="GO:0016740">
    <property type="term" value="F:transferase activity"/>
    <property type="evidence" value="ECO:0007669"/>
    <property type="project" value="UniProtKB-KW"/>
</dbReference>
<organism evidence="3 5">
    <name type="scientific">Orientia tsutsugamushi str. Gilliam</name>
    <dbReference type="NCBI Taxonomy" id="1359184"/>
    <lineage>
        <taxon>Bacteria</taxon>
        <taxon>Pseudomonadati</taxon>
        <taxon>Pseudomonadota</taxon>
        <taxon>Alphaproteobacteria</taxon>
        <taxon>Rickettsiales</taxon>
        <taxon>Rickettsiaceae</taxon>
        <taxon>Rickettsieae</taxon>
        <taxon>Orientia</taxon>
    </lineage>
</organism>
<evidence type="ECO:0000259" key="2">
    <source>
        <dbReference type="PROSITE" id="PS50989"/>
    </source>
</evidence>
<dbReference type="PROSITE" id="PS50980">
    <property type="entry name" value="COA_CT_NTER"/>
    <property type="match status" value="1"/>
</dbReference>
<dbReference type="Proteomes" id="UP000244959">
    <property type="component" value="Chromosome I"/>
</dbReference>
<dbReference type="AlphaFoldDB" id="A0A0F3M9U9"/>
<evidence type="ECO:0000313" key="4">
    <source>
        <dbReference type="EMBL" id="SPR07404.1"/>
    </source>
</evidence>
<dbReference type="Proteomes" id="UP000033769">
    <property type="component" value="Unassembled WGS sequence"/>
</dbReference>
<gene>
    <name evidence="4" type="ORF">GILLIAM_01456</name>
    <name evidence="3" type="ORF">OTSGILL_1542</name>
</gene>
<dbReference type="PATRIC" id="fig|1359184.3.peg.1073"/>
<accession>A0A0F3M9U9</accession>
<feature type="domain" description="CoA carboxyltransferase N-terminal" evidence="1">
    <location>
        <begin position="1"/>
        <end position="75"/>
    </location>
</feature>
<sequence>MVKNTSYLFLTGHDVVKQVVGEDISSAKLSGSFVHTTQSGIADLAFENDIAALLEIRKFFNFLPLSNTHLTPYRETNDPADRVNMSLNTLVPINPNKPYDMKELVERIVDEGYFFELQPDFAKNIIIGFGYMEGNPVGIIANQPLYLAVCLDINASRKDARFIRFCDVFSILLVTLVDAPGFLPCQNQESNGIIKH</sequence>
<feature type="domain" description="CoA carboxyltransferase C-terminal" evidence="2">
    <location>
        <begin position="79"/>
        <end position="196"/>
    </location>
</feature>
<dbReference type="InterPro" id="IPR011762">
    <property type="entry name" value="COA_CT_N"/>
</dbReference>
<proteinExistence type="predicted"/>
<dbReference type="EMBL" id="LANO01000024">
    <property type="protein sequence ID" value="KJV52411.1"/>
    <property type="molecule type" value="Genomic_DNA"/>
</dbReference>
<dbReference type="SUPFAM" id="SSF52096">
    <property type="entry name" value="ClpP/crotonase"/>
    <property type="match status" value="1"/>
</dbReference>
<dbReference type="PANTHER" id="PTHR43842">
    <property type="entry name" value="PROPIONYL-COA CARBOXYLASE BETA CHAIN"/>
    <property type="match status" value="1"/>
</dbReference>
<dbReference type="PANTHER" id="PTHR43842:SF4">
    <property type="match status" value="1"/>
</dbReference>
<dbReference type="Gene3D" id="3.90.226.10">
    <property type="entry name" value="2-enoyl-CoA Hydratase, Chain A, domain 1"/>
    <property type="match status" value="2"/>
</dbReference>
<dbReference type="EMBL" id="LS398551">
    <property type="protein sequence ID" value="SPR07404.1"/>
    <property type="molecule type" value="Genomic_DNA"/>
</dbReference>
<dbReference type="InterPro" id="IPR011763">
    <property type="entry name" value="COA_CT_C"/>
</dbReference>
<keyword evidence="3" id="KW-0808">Transferase</keyword>